<dbReference type="GO" id="GO:0005829">
    <property type="term" value="C:cytosol"/>
    <property type="evidence" value="ECO:0007669"/>
    <property type="project" value="TreeGrafter"/>
</dbReference>
<dbReference type="InterPro" id="IPR000417">
    <property type="entry name" value="Hyethyz_kinase"/>
</dbReference>
<dbReference type="CDD" id="cd01170">
    <property type="entry name" value="THZ_kinase"/>
    <property type="match status" value="1"/>
</dbReference>
<dbReference type="Proteomes" id="UP000247978">
    <property type="component" value="Unassembled WGS sequence"/>
</dbReference>
<dbReference type="HAMAP" id="MF_00228">
    <property type="entry name" value="Thz_kinase"/>
    <property type="match status" value="1"/>
</dbReference>
<dbReference type="Pfam" id="PF02110">
    <property type="entry name" value="HK"/>
    <property type="match status" value="1"/>
</dbReference>
<keyword evidence="6 11" id="KW-0547">Nucleotide-binding</keyword>
<evidence type="ECO:0000256" key="6">
    <source>
        <dbReference type="ARBA" id="ARBA00022741"/>
    </source>
</evidence>
<protein>
    <recommendedName>
        <fullName evidence="11">Hydroxyethylthiazole kinase</fullName>
        <ecNumber evidence="11">2.7.1.50</ecNumber>
    </recommendedName>
    <alternativeName>
        <fullName evidence="11">4-methyl-5-beta-hydroxyethylthiazole kinase</fullName>
        <shortName evidence="11">TH kinase</shortName>
        <shortName evidence="11">Thz kinase</shortName>
    </alternativeName>
</protein>
<dbReference type="PANTHER" id="PTHR20858:SF17">
    <property type="entry name" value="HYDROXYMETHYLPYRIMIDINE_PHOSPHOMETHYLPYRIMIDINE KINASE THI20-RELATED"/>
    <property type="match status" value="1"/>
</dbReference>
<keyword evidence="4 11" id="KW-0808">Transferase</keyword>
<keyword evidence="8 11" id="KW-0067">ATP-binding</keyword>
<evidence type="ECO:0000256" key="3">
    <source>
        <dbReference type="ARBA" id="ARBA00004868"/>
    </source>
</evidence>
<dbReference type="GO" id="GO:0009229">
    <property type="term" value="P:thiamine diphosphate biosynthetic process"/>
    <property type="evidence" value="ECO:0007669"/>
    <property type="project" value="UniProtKB-UniRule"/>
</dbReference>
<keyword evidence="7 11" id="KW-0418">Kinase</keyword>
<comment type="caution">
    <text evidence="12">The sequence shown here is derived from an EMBL/GenBank/DDBJ whole genome shotgun (WGS) entry which is preliminary data.</text>
</comment>
<evidence type="ECO:0000256" key="2">
    <source>
        <dbReference type="ARBA" id="ARBA00001946"/>
    </source>
</evidence>
<proteinExistence type="inferred from homology"/>
<dbReference type="PIRSF" id="PIRSF000513">
    <property type="entry name" value="Thz_kinase"/>
    <property type="match status" value="1"/>
</dbReference>
<evidence type="ECO:0000256" key="8">
    <source>
        <dbReference type="ARBA" id="ARBA00022840"/>
    </source>
</evidence>
<keyword evidence="5 11" id="KW-0479">Metal-binding</keyword>
<evidence type="ECO:0000256" key="7">
    <source>
        <dbReference type="ARBA" id="ARBA00022777"/>
    </source>
</evidence>
<dbReference type="InterPro" id="IPR029056">
    <property type="entry name" value="Ribokinase-like"/>
</dbReference>
<feature type="binding site" evidence="11">
    <location>
        <position position="165"/>
    </location>
    <ligand>
        <name>ATP</name>
        <dbReference type="ChEBI" id="CHEBI:30616"/>
    </ligand>
</feature>
<name>A0A2V3VUC3_9BACI</name>
<keyword evidence="9 11" id="KW-0460">Magnesium</keyword>
<dbReference type="AlphaFoldDB" id="A0A2V3VUC3"/>
<evidence type="ECO:0000256" key="1">
    <source>
        <dbReference type="ARBA" id="ARBA00001771"/>
    </source>
</evidence>
<evidence type="ECO:0000256" key="9">
    <source>
        <dbReference type="ARBA" id="ARBA00022842"/>
    </source>
</evidence>
<comment type="similarity">
    <text evidence="11">Belongs to the Thz kinase family.</text>
</comment>
<gene>
    <name evidence="11" type="primary">thiM</name>
    <name evidence="12" type="ORF">DFR56_11043</name>
</gene>
<dbReference type="GO" id="GO:0008902">
    <property type="term" value="F:hydroxymethylpyrimidine kinase activity"/>
    <property type="evidence" value="ECO:0007669"/>
    <property type="project" value="TreeGrafter"/>
</dbReference>
<sequence length="300" mass="32684">MDWIFGYMPFPRIMCRFHEFCAVENEDVLHSRIVSYKKLSMFHMGGKSGKMNIIEQVRKKQPLIHHITNQVVMNFTANGLLSFGGSPIMAKEVSEARDMATIADGVLINIGTLVQPDIEAMIIAGQTANERGIPVVLDPVGVAATPYRKQAIKKLFNNVQFTAVKGNAGEMAHLVEIAWETKGVESIDDDMSKLESVALQVAEKYNTLAIVTGKIDVVAQGTNVKVNDTGHEYLTQITGAGCLLGSIVTACLTTNSDQIKAVYEAVRFYGQAAEQAAARSDVFGTGTFLPHFIDALATKE</sequence>
<feature type="binding site" evidence="11">
    <location>
        <position position="239"/>
    </location>
    <ligand>
        <name>substrate</name>
    </ligand>
</feature>
<dbReference type="GO" id="GO:0009228">
    <property type="term" value="P:thiamine biosynthetic process"/>
    <property type="evidence" value="ECO:0007669"/>
    <property type="project" value="UniProtKB-KW"/>
</dbReference>
<evidence type="ECO:0000256" key="5">
    <source>
        <dbReference type="ARBA" id="ARBA00022723"/>
    </source>
</evidence>
<accession>A0A2V3VUC3</accession>
<evidence type="ECO:0000313" key="13">
    <source>
        <dbReference type="Proteomes" id="UP000247978"/>
    </source>
</evidence>
<evidence type="ECO:0000256" key="11">
    <source>
        <dbReference type="HAMAP-Rule" id="MF_00228"/>
    </source>
</evidence>
<keyword evidence="10 11" id="KW-0784">Thiamine biosynthesis</keyword>
<keyword evidence="13" id="KW-1185">Reference proteome</keyword>
<reference evidence="12 13" key="1">
    <citation type="submission" date="2018-05" db="EMBL/GenBank/DDBJ databases">
        <title>Genomic Encyclopedia of Type Strains, Phase IV (KMG-IV): sequencing the most valuable type-strain genomes for metagenomic binning, comparative biology and taxonomic classification.</title>
        <authorList>
            <person name="Goeker M."/>
        </authorList>
    </citation>
    <scope>NUCLEOTIDE SEQUENCE [LARGE SCALE GENOMIC DNA]</scope>
    <source>
        <strain evidence="12 13">DSM 28556</strain>
    </source>
</reference>
<feature type="binding site" evidence="11">
    <location>
        <position position="89"/>
    </location>
    <ligand>
        <name>substrate</name>
    </ligand>
</feature>
<comment type="cofactor">
    <cofactor evidence="2 11">
        <name>Mg(2+)</name>
        <dbReference type="ChEBI" id="CHEBI:18420"/>
    </cofactor>
</comment>
<dbReference type="PANTHER" id="PTHR20858">
    <property type="entry name" value="PHOSPHOMETHYLPYRIMIDINE KINASE"/>
    <property type="match status" value="1"/>
</dbReference>
<evidence type="ECO:0000256" key="10">
    <source>
        <dbReference type="ARBA" id="ARBA00022977"/>
    </source>
</evidence>
<dbReference type="GO" id="GO:0004417">
    <property type="term" value="F:hydroxyethylthiazole kinase activity"/>
    <property type="evidence" value="ECO:0007669"/>
    <property type="project" value="UniProtKB-UniRule"/>
</dbReference>
<dbReference type="SUPFAM" id="SSF53613">
    <property type="entry name" value="Ribokinase-like"/>
    <property type="match status" value="1"/>
</dbReference>
<feature type="binding site" evidence="11">
    <location>
        <position position="212"/>
    </location>
    <ligand>
        <name>ATP</name>
        <dbReference type="ChEBI" id="CHEBI:30616"/>
    </ligand>
</feature>
<dbReference type="EMBL" id="QJJQ01000010">
    <property type="protein sequence ID" value="PXW85543.1"/>
    <property type="molecule type" value="Genomic_DNA"/>
</dbReference>
<dbReference type="Gene3D" id="3.40.1190.20">
    <property type="match status" value="1"/>
</dbReference>
<dbReference type="GO" id="GO:0005524">
    <property type="term" value="F:ATP binding"/>
    <property type="evidence" value="ECO:0007669"/>
    <property type="project" value="UniProtKB-UniRule"/>
</dbReference>
<evidence type="ECO:0000313" key="12">
    <source>
        <dbReference type="EMBL" id="PXW85543.1"/>
    </source>
</evidence>
<dbReference type="NCBIfam" id="TIGR00694">
    <property type="entry name" value="thiM"/>
    <property type="match status" value="1"/>
</dbReference>
<dbReference type="UniPathway" id="UPA00060">
    <property type="reaction ID" value="UER00139"/>
</dbReference>
<dbReference type="EC" id="2.7.1.50" evidence="11"/>
<organism evidence="12 13">
    <name type="scientific">Pseudogracilibacillus auburnensis</name>
    <dbReference type="NCBI Taxonomy" id="1494959"/>
    <lineage>
        <taxon>Bacteria</taxon>
        <taxon>Bacillati</taxon>
        <taxon>Bacillota</taxon>
        <taxon>Bacilli</taxon>
        <taxon>Bacillales</taxon>
        <taxon>Bacillaceae</taxon>
        <taxon>Pseudogracilibacillus</taxon>
    </lineage>
</organism>
<dbReference type="GO" id="GO:0000287">
    <property type="term" value="F:magnesium ion binding"/>
    <property type="evidence" value="ECO:0007669"/>
    <property type="project" value="UniProtKB-UniRule"/>
</dbReference>
<dbReference type="NCBIfam" id="NF006830">
    <property type="entry name" value="PRK09355.1"/>
    <property type="match status" value="1"/>
</dbReference>
<dbReference type="GO" id="GO:0008972">
    <property type="term" value="F:phosphomethylpyrimidine kinase activity"/>
    <property type="evidence" value="ECO:0007669"/>
    <property type="project" value="TreeGrafter"/>
</dbReference>
<dbReference type="PRINTS" id="PR01099">
    <property type="entry name" value="HYETHTZKNASE"/>
</dbReference>
<comment type="catalytic activity">
    <reaction evidence="1 11">
        <text>5-(2-hydroxyethyl)-4-methylthiazole + ATP = 4-methyl-5-(2-phosphooxyethyl)-thiazole + ADP + H(+)</text>
        <dbReference type="Rhea" id="RHEA:24212"/>
        <dbReference type="ChEBI" id="CHEBI:15378"/>
        <dbReference type="ChEBI" id="CHEBI:17957"/>
        <dbReference type="ChEBI" id="CHEBI:30616"/>
        <dbReference type="ChEBI" id="CHEBI:58296"/>
        <dbReference type="ChEBI" id="CHEBI:456216"/>
        <dbReference type="EC" id="2.7.1.50"/>
    </reaction>
</comment>
<evidence type="ECO:0000256" key="4">
    <source>
        <dbReference type="ARBA" id="ARBA00022679"/>
    </source>
</evidence>
<comment type="function">
    <text evidence="11">Catalyzes the phosphorylation of the hydroxyl group of 4-methyl-5-beta-hydroxyethylthiazole (THZ).</text>
</comment>
<comment type="pathway">
    <text evidence="3 11">Cofactor biosynthesis; thiamine diphosphate biosynthesis; 4-methyl-5-(2-phosphoethyl)-thiazole from 5-(2-hydroxyethyl)-4-methylthiazole: step 1/1.</text>
</comment>